<dbReference type="AlphaFoldDB" id="A0AAW1P0J1"/>
<dbReference type="PANTHER" id="PTHR35331">
    <property type="entry name" value="STAGE V SPORULATION PROTEIN S"/>
    <property type="match status" value="1"/>
</dbReference>
<organism evidence="1 2">
    <name type="scientific">Symbiochloris irregularis</name>
    <dbReference type="NCBI Taxonomy" id="706552"/>
    <lineage>
        <taxon>Eukaryota</taxon>
        <taxon>Viridiplantae</taxon>
        <taxon>Chlorophyta</taxon>
        <taxon>core chlorophytes</taxon>
        <taxon>Trebouxiophyceae</taxon>
        <taxon>Trebouxiales</taxon>
        <taxon>Trebouxiaceae</taxon>
        <taxon>Symbiochloris</taxon>
    </lineage>
</organism>
<dbReference type="EMBL" id="JALJOQ010000073">
    <property type="protein sequence ID" value="KAK9801998.1"/>
    <property type="molecule type" value="Genomic_DNA"/>
</dbReference>
<evidence type="ECO:0000313" key="1">
    <source>
        <dbReference type="EMBL" id="KAK9801998.1"/>
    </source>
</evidence>
<sequence>MVAGADHVQPIAARIADMSRHNRCAPALLSIGHPSICTAIKAIIVARDFVLHSRDHKIQVFDLTCQPAVRQNTNQRDSTPKPALALHLSRAFADTDKMASAASNGTAQKTQMPVVAGGDPDLIAKILAAQVRERCAVTLEAKGPEATCIAMRAVCQARGLLEGDFLDIRCKPDYATKSMHASVTPQTTRF</sequence>
<dbReference type="Proteomes" id="UP001465755">
    <property type="component" value="Unassembled WGS sequence"/>
</dbReference>
<reference evidence="1 2" key="1">
    <citation type="journal article" date="2024" name="Nat. Commun.">
        <title>Phylogenomics reveals the evolutionary origins of lichenization in chlorophyte algae.</title>
        <authorList>
            <person name="Puginier C."/>
            <person name="Libourel C."/>
            <person name="Otte J."/>
            <person name="Skaloud P."/>
            <person name="Haon M."/>
            <person name="Grisel S."/>
            <person name="Petersen M."/>
            <person name="Berrin J.G."/>
            <person name="Delaux P.M."/>
            <person name="Dal Grande F."/>
            <person name="Keller J."/>
        </authorList>
    </citation>
    <scope>NUCLEOTIDE SEQUENCE [LARGE SCALE GENOMIC DNA]</scope>
    <source>
        <strain evidence="1 2">SAG 2036</strain>
    </source>
</reference>
<protein>
    <submittedName>
        <fullName evidence="1">Uncharacterized protein</fullName>
    </submittedName>
</protein>
<comment type="caution">
    <text evidence="1">The sequence shown here is derived from an EMBL/GenBank/DDBJ whole genome shotgun (WGS) entry which is preliminary data.</text>
</comment>
<proteinExistence type="predicted"/>
<keyword evidence="2" id="KW-1185">Reference proteome</keyword>
<dbReference type="Pfam" id="PF04232">
    <property type="entry name" value="SpoVS"/>
    <property type="match status" value="1"/>
</dbReference>
<dbReference type="InterPro" id="IPR036882">
    <property type="entry name" value="Alba-like_dom_sf"/>
</dbReference>
<evidence type="ECO:0000313" key="2">
    <source>
        <dbReference type="Proteomes" id="UP001465755"/>
    </source>
</evidence>
<dbReference type="Gene3D" id="3.30.110.20">
    <property type="entry name" value="Alba-like domain"/>
    <property type="match status" value="2"/>
</dbReference>
<name>A0AAW1P0J1_9CHLO</name>
<dbReference type="PANTHER" id="PTHR35331:SF1">
    <property type="entry name" value="STAGE V SPORULATION PROTEIN S"/>
    <property type="match status" value="1"/>
</dbReference>
<dbReference type="GO" id="GO:0003676">
    <property type="term" value="F:nucleic acid binding"/>
    <property type="evidence" value="ECO:0007669"/>
    <property type="project" value="InterPro"/>
</dbReference>
<gene>
    <name evidence="1" type="ORF">WJX73_008549</name>
</gene>
<dbReference type="InterPro" id="IPR007347">
    <property type="entry name" value="SpoVS"/>
</dbReference>
<accession>A0AAW1P0J1</accession>